<comment type="caution">
    <text evidence="1">The sequence shown here is derived from an EMBL/GenBank/DDBJ whole genome shotgun (WGS) entry which is preliminary data.</text>
</comment>
<proteinExistence type="predicted"/>
<sequence>MPVLHKNIREPDPFWLDEDKVNDCVATFLHQKRFLITSHLAGNEKGDDVSGERDGWKVCIESKGSLSNWHLGTGKVFDSTQIFNHLCKQVVQLMQLKEENNSANVIYVMANPDISRIRKRVHRIKTSLDMLGFVQFWVQEDEKVIVECPEHLKNLLRSLDLING</sequence>
<dbReference type="RefSeq" id="WP_371756230.1">
    <property type="nucleotide sequence ID" value="NZ_JAYJLD010000103.1"/>
</dbReference>
<dbReference type="EMBL" id="JAYJLD010000103">
    <property type="protein sequence ID" value="MEB3104103.1"/>
    <property type="molecule type" value="Genomic_DNA"/>
</dbReference>
<evidence type="ECO:0000313" key="2">
    <source>
        <dbReference type="Proteomes" id="UP001310386"/>
    </source>
</evidence>
<keyword evidence="2" id="KW-1185">Reference proteome</keyword>
<dbReference type="Proteomes" id="UP001310386">
    <property type="component" value="Unassembled WGS sequence"/>
</dbReference>
<accession>A0ABU5ZPA6</accession>
<evidence type="ECO:0000313" key="1">
    <source>
        <dbReference type="EMBL" id="MEB3104103.1"/>
    </source>
</evidence>
<reference evidence="1" key="1">
    <citation type="submission" date="2023-12" db="EMBL/GenBank/DDBJ databases">
        <title>Fervidustalea candida gen. nov., sp. nov., a novel member of the family Paenibacillaceae isolated from a geothermal area.</title>
        <authorList>
            <person name="Li W.-J."/>
            <person name="Jiao J.-Y."/>
            <person name="Chen Y."/>
        </authorList>
    </citation>
    <scope>NUCLEOTIDE SEQUENCE</scope>
    <source>
        <strain evidence="1">SYSU GA230002</strain>
    </source>
</reference>
<name>A0ABU5ZPA6_9BACL</name>
<organism evidence="1 2">
    <name type="scientific">Ferviditalea candida</name>
    <dbReference type="NCBI Taxonomy" id="3108399"/>
    <lineage>
        <taxon>Bacteria</taxon>
        <taxon>Bacillati</taxon>
        <taxon>Bacillota</taxon>
        <taxon>Bacilli</taxon>
        <taxon>Bacillales</taxon>
        <taxon>Paenibacillaceae</taxon>
        <taxon>Ferviditalea</taxon>
    </lineage>
</organism>
<gene>
    <name evidence="1" type="ORF">VF724_21075</name>
</gene>
<protein>
    <submittedName>
        <fullName evidence="1">Uncharacterized protein</fullName>
    </submittedName>
</protein>